<sequence length="127" mass="14495">MMFIKENYSIYFLSLYKDIDNNDYCKVSYDDIIGYSELAFNEKPALIMGKTVKEVEEKYDLLSTRADPCLSKYMSSRKVCAAEYLARCALSCTGGPFLAAAGIELATYELDECLDSSLFRYQHSHEK</sequence>
<name>E7RLL9_9BACT</name>
<protein>
    <submittedName>
        <fullName evidence="1">Uncharacterized protein</fullName>
    </submittedName>
</protein>
<proteinExistence type="predicted"/>
<gene>
    <name evidence="1" type="ORF">HMPREF0663_10019</name>
</gene>
<reference evidence="1" key="1">
    <citation type="submission" date="2011-01" db="EMBL/GenBank/DDBJ databases">
        <authorList>
            <person name="Muzny D."/>
            <person name="Qin X."/>
            <person name="Buhay C."/>
            <person name="Dugan-Rocha S."/>
            <person name="Ding Y."/>
            <person name="Chen G."/>
            <person name="Hawes A."/>
            <person name="Holder M."/>
            <person name="Jhangiani S."/>
            <person name="Johnson A."/>
            <person name="Khan Z."/>
            <person name="Li Z."/>
            <person name="Liu W."/>
            <person name="Liu X."/>
            <person name="Perez L."/>
            <person name="Shen H."/>
            <person name="Wang Q."/>
            <person name="Watt J."/>
            <person name="Xi L."/>
            <person name="Xin Y."/>
            <person name="Zhou J."/>
            <person name="Deng J."/>
            <person name="Jiang H."/>
            <person name="Liu Y."/>
            <person name="Qu J."/>
            <person name="Song X.-Z."/>
            <person name="Zhang L."/>
            <person name="Villasana D."/>
            <person name="Johnson A."/>
            <person name="Liu J."/>
            <person name="Liyanage D."/>
            <person name="Lorensuhewa L."/>
            <person name="Robinson T."/>
            <person name="Song A."/>
            <person name="Song B.-B."/>
            <person name="Dinh H."/>
            <person name="Thornton R."/>
            <person name="Coyle M."/>
            <person name="Francisco L."/>
            <person name="Jackson L."/>
            <person name="Javaid M."/>
            <person name="Korchina V."/>
            <person name="Kovar C."/>
            <person name="Mata R."/>
            <person name="Mathew T."/>
            <person name="Ngo R."/>
            <person name="Nguyen L."/>
            <person name="Nguyen N."/>
            <person name="Okwuonu G."/>
            <person name="Ongeri F."/>
            <person name="Pham C."/>
            <person name="Simmons D."/>
            <person name="Wilczek-Boney K."/>
            <person name="Hale W."/>
            <person name="Jakkamsetti A."/>
            <person name="Pham P."/>
            <person name="Ruth R."/>
            <person name="San Lucas F."/>
            <person name="Warren J."/>
            <person name="Zhang J."/>
            <person name="Zhao Z."/>
            <person name="Zhou C."/>
            <person name="Zhu D."/>
            <person name="Lee S."/>
            <person name="Bess C."/>
            <person name="Blankenburg K."/>
            <person name="Forbes L."/>
            <person name="Fu Q."/>
            <person name="Gubbala S."/>
            <person name="Hirani K."/>
            <person name="Jayaseelan J.C."/>
            <person name="Lara F."/>
            <person name="Munidasa M."/>
            <person name="Palculict T."/>
            <person name="Patil S."/>
            <person name="Pu L.-L."/>
            <person name="Saada N."/>
            <person name="Tang L."/>
            <person name="Weissenberger G."/>
            <person name="Zhu Y."/>
            <person name="Hemphill L."/>
            <person name="Shang Y."/>
            <person name="Youmans B."/>
            <person name="Ayvaz T."/>
            <person name="Ross M."/>
            <person name="Santibanez J."/>
            <person name="Aqrawi P."/>
            <person name="Gross S."/>
            <person name="Joshi V."/>
            <person name="Fowler G."/>
            <person name="Nazareth L."/>
            <person name="Reid J."/>
            <person name="Worley K."/>
            <person name="Petrosino J."/>
            <person name="Highlander S."/>
            <person name="Gibbs R."/>
        </authorList>
    </citation>
    <scope>NUCLEOTIDE SEQUENCE [LARGE SCALE GENOMIC DNA]</scope>
    <source>
        <strain evidence="1">ATCC 33269</strain>
    </source>
</reference>
<evidence type="ECO:0000313" key="2">
    <source>
        <dbReference type="Proteomes" id="UP000005580"/>
    </source>
</evidence>
<organism evidence="1 2">
    <name type="scientific">Hoylesella oralis ATCC 33269</name>
    <dbReference type="NCBI Taxonomy" id="873533"/>
    <lineage>
        <taxon>Bacteria</taxon>
        <taxon>Pseudomonadati</taxon>
        <taxon>Bacteroidota</taxon>
        <taxon>Bacteroidia</taxon>
        <taxon>Bacteroidales</taxon>
        <taxon>Prevotellaceae</taxon>
        <taxon>Hoylesella</taxon>
    </lineage>
</organism>
<dbReference type="RefSeq" id="WP_004368658.1">
    <property type="nucleotide sequence ID" value="NZ_GL833119.1"/>
</dbReference>
<comment type="caution">
    <text evidence="1">The sequence shown here is derived from an EMBL/GenBank/DDBJ whole genome shotgun (WGS) entry which is preliminary data.</text>
</comment>
<dbReference type="Proteomes" id="UP000005580">
    <property type="component" value="Unassembled WGS sequence"/>
</dbReference>
<dbReference type="HOGENOM" id="CLU_2001823_0_0_10"/>
<dbReference type="AlphaFoldDB" id="E7RLL9"/>
<dbReference type="EMBL" id="AEPE02000002">
    <property type="protein sequence ID" value="EFZ37650.1"/>
    <property type="molecule type" value="Genomic_DNA"/>
</dbReference>
<evidence type="ECO:0000313" key="1">
    <source>
        <dbReference type="EMBL" id="EFZ37650.1"/>
    </source>
</evidence>
<keyword evidence="2" id="KW-1185">Reference proteome</keyword>
<accession>E7RLL9</accession>